<dbReference type="EMBL" id="JAAIUW010000007">
    <property type="protein sequence ID" value="KAF7822775.1"/>
    <property type="molecule type" value="Genomic_DNA"/>
</dbReference>
<protein>
    <submittedName>
        <fullName evidence="2">Uncharacterized protein</fullName>
    </submittedName>
</protein>
<evidence type="ECO:0000313" key="2">
    <source>
        <dbReference type="EMBL" id="KAF7822775.1"/>
    </source>
</evidence>
<accession>A0A834TL02</accession>
<dbReference type="Proteomes" id="UP000634136">
    <property type="component" value="Unassembled WGS sequence"/>
</dbReference>
<keyword evidence="1" id="KW-0812">Transmembrane</keyword>
<keyword evidence="3" id="KW-1185">Reference proteome</keyword>
<keyword evidence="1" id="KW-1133">Transmembrane helix</keyword>
<dbReference type="AlphaFoldDB" id="A0A834TL02"/>
<name>A0A834TL02_9FABA</name>
<keyword evidence="1" id="KW-0472">Membrane</keyword>
<comment type="caution">
    <text evidence="2">The sequence shown here is derived from an EMBL/GenBank/DDBJ whole genome shotgun (WGS) entry which is preliminary data.</text>
</comment>
<gene>
    <name evidence="2" type="ORF">G2W53_020919</name>
</gene>
<evidence type="ECO:0000313" key="3">
    <source>
        <dbReference type="Proteomes" id="UP000634136"/>
    </source>
</evidence>
<organism evidence="2 3">
    <name type="scientific">Senna tora</name>
    <dbReference type="NCBI Taxonomy" id="362788"/>
    <lineage>
        <taxon>Eukaryota</taxon>
        <taxon>Viridiplantae</taxon>
        <taxon>Streptophyta</taxon>
        <taxon>Embryophyta</taxon>
        <taxon>Tracheophyta</taxon>
        <taxon>Spermatophyta</taxon>
        <taxon>Magnoliopsida</taxon>
        <taxon>eudicotyledons</taxon>
        <taxon>Gunneridae</taxon>
        <taxon>Pentapetalae</taxon>
        <taxon>rosids</taxon>
        <taxon>fabids</taxon>
        <taxon>Fabales</taxon>
        <taxon>Fabaceae</taxon>
        <taxon>Caesalpinioideae</taxon>
        <taxon>Cassia clade</taxon>
        <taxon>Senna</taxon>
    </lineage>
</organism>
<feature type="transmembrane region" description="Helical" evidence="1">
    <location>
        <begin position="15"/>
        <end position="36"/>
    </location>
</feature>
<proteinExistence type="predicted"/>
<sequence length="46" mass="5072">MGLGVFGVLGCFNKWVRFTFLVTLTSVSTSVFDLGVPMRLKTAMED</sequence>
<evidence type="ECO:0000256" key="1">
    <source>
        <dbReference type="SAM" id="Phobius"/>
    </source>
</evidence>
<reference evidence="2" key="1">
    <citation type="submission" date="2020-09" db="EMBL/GenBank/DDBJ databases">
        <title>Genome-Enabled Discovery of Anthraquinone Biosynthesis in Senna tora.</title>
        <authorList>
            <person name="Kang S.-H."/>
            <person name="Pandey R.P."/>
            <person name="Lee C.-M."/>
            <person name="Sim J.-S."/>
            <person name="Jeong J.-T."/>
            <person name="Choi B.-S."/>
            <person name="Jung M."/>
            <person name="Ginzburg D."/>
            <person name="Zhao K."/>
            <person name="Won S.Y."/>
            <person name="Oh T.-J."/>
            <person name="Yu Y."/>
            <person name="Kim N.-H."/>
            <person name="Lee O.R."/>
            <person name="Lee T.-H."/>
            <person name="Bashyal P."/>
            <person name="Kim T.-S."/>
            <person name="Lee W.-H."/>
            <person name="Kawkins C."/>
            <person name="Kim C.-K."/>
            <person name="Kim J.S."/>
            <person name="Ahn B.O."/>
            <person name="Rhee S.Y."/>
            <person name="Sohng J.K."/>
        </authorList>
    </citation>
    <scope>NUCLEOTIDE SEQUENCE</scope>
    <source>
        <tissue evidence="2">Leaf</tissue>
    </source>
</reference>